<name>A0A162MU71_9FIRM</name>
<protein>
    <submittedName>
        <fullName evidence="2">Fluoroacetyl-CoA thioesterase</fullName>
        <ecNumber evidence="2">3.1.2.29</ecNumber>
    </submittedName>
</protein>
<dbReference type="Pfam" id="PF22636">
    <property type="entry name" value="FlK"/>
    <property type="match status" value="1"/>
</dbReference>
<dbReference type="PANTHER" id="PTHR36934:SF1">
    <property type="entry name" value="THIOESTERASE DOMAIN-CONTAINING PROTEIN"/>
    <property type="match status" value="1"/>
</dbReference>
<dbReference type="EMBL" id="LOHZ01000022">
    <property type="protein sequence ID" value="KYO67348.1"/>
    <property type="molecule type" value="Genomic_DNA"/>
</dbReference>
<reference evidence="2 3" key="1">
    <citation type="submission" date="2015-12" db="EMBL/GenBank/DDBJ databases">
        <title>Draft genome of Thermovenabulum gondwanense isolated from a red thermophilic microbial mat colonisisng an outflow channel of a bore well.</title>
        <authorList>
            <person name="Patel B.K."/>
        </authorList>
    </citation>
    <scope>NUCLEOTIDE SEQUENCE [LARGE SCALE GENOMIC DNA]</scope>
    <source>
        <strain evidence="2 3">R270</strain>
    </source>
</reference>
<proteinExistence type="predicted"/>
<keyword evidence="3" id="KW-1185">Reference proteome</keyword>
<dbReference type="Gene3D" id="3.10.129.10">
    <property type="entry name" value="Hotdog Thioesterase"/>
    <property type="match status" value="1"/>
</dbReference>
<dbReference type="CDD" id="cd03440">
    <property type="entry name" value="hot_dog"/>
    <property type="match status" value="1"/>
</dbReference>
<dbReference type="EC" id="3.1.2.29" evidence="2"/>
<dbReference type="SUPFAM" id="SSF54637">
    <property type="entry name" value="Thioesterase/thiol ester dehydrase-isomerase"/>
    <property type="match status" value="1"/>
</dbReference>
<dbReference type="GO" id="GO:0016787">
    <property type="term" value="F:hydrolase activity"/>
    <property type="evidence" value="ECO:0007669"/>
    <property type="project" value="UniProtKB-KW"/>
</dbReference>
<dbReference type="InterPro" id="IPR025540">
    <property type="entry name" value="FlK"/>
</dbReference>
<dbReference type="STRING" id="520767.ATZ99_06340"/>
<dbReference type="AlphaFoldDB" id="A0A162MU71"/>
<comment type="caution">
    <text evidence="2">The sequence shown here is derived from an EMBL/GenBank/DDBJ whole genome shotgun (WGS) entry which is preliminary data.</text>
</comment>
<evidence type="ECO:0000313" key="3">
    <source>
        <dbReference type="Proteomes" id="UP000075737"/>
    </source>
</evidence>
<keyword evidence="2" id="KW-0378">Hydrolase</keyword>
<dbReference type="Proteomes" id="UP000075737">
    <property type="component" value="Unassembled WGS sequence"/>
</dbReference>
<gene>
    <name evidence="2" type="primary">flK</name>
    <name evidence="2" type="ORF">ATZ99_06340</name>
</gene>
<dbReference type="InterPro" id="IPR029069">
    <property type="entry name" value="HotDog_dom_sf"/>
</dbReference>
<dbReference type="RefSeq" id="WP_068747798.1">
    <property type="nucleotide sequence ID" value="NZ_LOHZ01000022.1"/>
</dbReference>
<dbReference type="OrthoDB" id="6902891at2"/>
<organism evidence="2 3">
    <name type="scientific">Thermovenabulum gondwanense</name>
    <dbReference type="NCBI Taxonomy" id="520767"/>
    <lineage>
        <taxon>Bacteria</taxon>
        <taxon>Bacillati</taxon>
        <taxon>Bacillota</taxon>
        <taxon>Clostridia</taxon>
        <taxon>Thermosediminibacterales</taxon>
        <taxon>Thermosediminibacteraceae</taxon>
        <taxon>Thermovenabulum</taxon>
    </lineage>
</organism>
<evidence type="ECO:0000313" key="2">
    <source>
        <dbReference type="EMBL" id="KYO67348.1"/>
    </source>
</evidence>
<feature type="domain" description="Fluoroacetyl-CoA-specific thioesterase-like" evidence="1">
    <location>
        <begin position="19"/>
        <end position="121"/>
    </location>
</feature>
<sequence length="140" mass="15581">MKIPEFKIGMSTTLQKKITEKEAAFDYGTGVLKSLLDTPSTVKLVIQAASKMIDPVLPEGLVSIGKGINVIHMEPVPAGITVTVEVTLKEIDKNKLLFEFVVYDELSEVARGHHERYIVSKDIIEKKAKDRLERLSGFNI</sequence>
<dbReference type="InterPro" id="IPR054485">
    <property type="entry name" value="FlK-like_dom"/>
</dbReference>
<evidence type="ECO:0000259" key="1">
    <source>
        <dbReference type="Pfam" id="PF22636"/>
    </source>
</evidence>
<dbReference type="PANTHER" id="PTHR36934">
    <property type="entry name" value="BLR0278 PROTEIN"/>
    <property type="match status" value="1"/>
</dbReference>
<accession>A0A162MU71</accession>